<dbReference type="GO" id="GO:0004386">
    <property type="term" value="F:helicase activity"/>
    <property type="evidence" value="ECO:0007669"/>
    <property type="project" value="UniProtKB-KW"/>
</dbReference>
<sequence length="874" mass="95616">MSFPEIPYTKSQLLDSYGPARIRQAGAYARAVTDFHAGRGGLRARVQGEAPEPYRVEVLIEERDGAWGIDGMCSCAVQVNCEHVVAVLLAGLTMRTDASRRGPIRRVDVLPVPVLTLAMHAASGRARGYTVRPAGRAAYGTLSFDYAGIDVRPYSQATLLATADGTMVQITRHQDAERRGIATLLAAGMTSNATRPVPTHGTAVDAWYFADPAEWTGFVRGVVPELRRGGWQVRISADFPFDVTPVDEWSGSIARAPDGWFDLEMGILLDGHEVRLEPLLAELFRRDRRWLGGGLESIGDDEAVALRTGEGARLLLGAGRLKPVIRSLIDLFAAFGKDMARGRLRVDPRDLGRIAELTATGCWRFPEGESSCEGLPGGVPCQDAGLMPPPPGLNATLRTYQREGLDWLQCLRRRGMQGVLADDMGLGKTVQTLAHILTEKAEGRLDRPVLIVVPTTLVQNWRDEACRFAPGVSVLALQGPLRRRRFSQIGAHDVVITTYALLWRDHAVLSQHEYHFLILDEAQYIKNARSNAARAVRGLRARHRLCLTGTPIENHLGELWALFDFLMPGFLGNAREFGRYWRKPIEQDGDAVRLALLRCRIRPFLLRRHKDTVARELPAKTVIVRSVALEGAQRNFYETVRVAVRAKVRAAVAAQGAAHGHIAVLDALLKLRQVCCDPRLVRFDGAGATRQSAKLDHLMAMLPSLIAAGHRVLLFSQFTQMLALIATALEHAGLRYVTLTGATRDRATPVGRFQRGEVPLFLASLKAGGVGLNLTAADTVIHYDPWWNPASEAQATDRAHRLGQGQPVFVYKLIAAGTVEERIVALQERKATLAGRLLTDDGNVLPALSVAELDALLAPIPGMPGAAPEDDISL</sequence>
<evidence type="ECO:0000259" key="3">
    <source>
        <dbReference type="PROSITE" id="PS50966"/>
    </source>
</evidence>
<dbReference type="PROSITE" id="PS51192">
    <property type="entry name" value="HELICASE_ATP_BIND_1"/>
    <property type="match status" value="1"/>
</dbReference>
<dbReference type="InterPro" id="IPR007527">
    <property type="entry name" value="Znf_SWIM"/>
</dbReference>
<gene>
    <name evidence="6" type="ORF">OVY01_21985</name>
</gene>
<name>A0ABT3ZTF8_9BURK</name>
<dbReference type="SMART" id="SM00487">
    <property type="entry name" value="DEXDc"/>
    <property type="match status" value="1"/>
</dbReference>
<evidence type="ECO:0000313" key="7">
    <source>
        <dbReference type="Proteomes" id="UP001082899"/>
    </source>
</evidence>
<dbReference type="InterPro" id="IPR001650">
    <property type="entry name" value="Helicase_C-like"/>
</dbReference>
<reference evidence="6" key="1">
    <citation type="submission" date="2022-11" db="EMBL/GenBank/DDBJ databases">
        <title>Robbsia betulipollinis sp. nov., isolated from pollen of birch (Betula pendula).</title>
        <authorList>
            <person name="Shi H."/>
            <person name="Ambika Manirajan B."/>
            <person name="Ratering S."/>
            <person name="Geissler-Plaum R."/>
            <person name="Schnell S."/>
        </authorList>
    </citation>
    <scope>NUCLEOTIDE SEQUENCE</scope>
    <source>
        <strain evidence="6">Bb-Pol-6</strain>
    </source>
</reference>
<dbReference type="Pfam" id="PF00176">
    <property type="entry name" value="SNF2-rel_dom"/>
    <property type="match status" value="1"/>
</dbReference>
<protein>
    <submittedName>
        <fullName evidence="6">DEAD/DEAH box helicase</fullName>
    </submittedName>
</protein>
<feature type="domain" description="Helicase C-terminal" evidence="5">
    <location>
        <begin position="694"/>
        <end position="851"/>
    </location>
</feature>
<evidence type="ECO:0000313" key="6">
    <source>
        <dbReference type="EMBL" id="MCY0389813.1"/>
    </source>
</evidence>
<dbReference type="SUPFAM" id="SSF52540">
    <property type="entry name" value="P-loop containing nucleoside triphosphate hydrolases"/>
    <property type="match status" value="2"/>
</dbReference>
<dbReference type="InterPro" id="IPR014001">
    <property type="entry name" value="Helicase_ATP-bd"/>
</dbReference>
<dbReference type="CDD" id="cd18012">
    <property type="entry name" value="DEXQc_arch_SWI2_SNF2"/>
    <property type="match status" value="1"/>
</dbReference>
<dbReference type="Proteomes" id="UP001082899">
    <property type="component" value="Unassembled WGS sequence"/>
</dbReference>
<feature type="domain" description="SWIM-type" evidence="3">
    <location>
        <begin position="54"/>
        <end position="92"/>
    </location>
</feature>
<evidence type="ECO:0000256" key="2">
    <source>
        <dbReference type="PROSITE-ProRule" id="PRU00325"/>
    </source>
</evidence>
<evidence type="ECO:0000256" key="1">
    <source>
        <dbReference type="ARBA" id="ARBA00022801"/>
    </source>
</evidence>
<keyword evidence="2" id="KW-0863">Zinc-finger</keyword>
<keyword evidence="2" id="KW-0479">Metal-binding</keyword>
<keyword evidence="7" id="KW-1185">Reference proteome</keyword>
<feature type="domain" description="Helicase ATP-binding" evidence="4">
    <location>
        <begin position="409"/>
        <end position="569"/>
    </location>
</feature>
<dbReference type="EMBL" id="JAPMXC010000013">
    <property type="protein sequence ID" value="MCY0389813.1"/>
    <property type="molecule type" value="Genomic_DNA"/>
</dbReference>
<evidence type="ECO:0000259" key="4">
    <source>
        <dbReference type="PROSITE" id="PS51192"/>
    </source>
</evidence>
<dbReference type="PROSITE" id="PS51194">
    <property type="entry name" value="HELICASE_CTER"/>
    <property type="match status" value="1"/>
</dbReference>
<keyword evidence="1" id="KW-0378">Hydrolase</keyword>
<comment type="caution">
    <text evidence="6">The sequence shown here is derived from an EMBL/GenBank/DDBJ whole genome shotgun (WGS) entry which is preliminary data.</text>
</comment>
<dbReference type="SMART" id="SM00490">
    <property type="entry name" value="HELICc"/>
    <property type="match status" value="1"/>
</dbReference>
<dbReference type="PROSITE" id="PS50966">
    <property type="entry name" value="ZF_SWIM"/>
    <property type="match status" value="1"/>
</dbReference>
<keyword evidence="6" id="KW-0067">ATP-binding</keyword>
<dbReference type="InterPro" id="IPR027417">
    <property type="entry name" value="P-loop_NTPase"/>
</dbReference>
<dbReference type="InterPro" id="IPR049730">
    <property type="entry name" value="SNF2/RAD54-like_C"/>
</dbReference>
<dbReference type="RefSeq" id="WP_267849753.1">
    <property type="nucleotide sequence ID" value="NZ_JAPMXC010000013.1"/>
</dbReference>
<dbReference type="CDD" id="cd18793">
    <property type="entry name" value="SF2_C_SNF"/>
    <property type="match status" value="1"/>
</dbReference>
<evidence type="ECO:0000259" key="5">
    <source>
        <dbReference type="PROSITE" id="PS51194"/>
    </source>
</evidence>
<dbReference type="InterPro" id="IPR000330">
    <property type="entry name" value="SNF2_N"/>
</dbReference>
<keyword evidence="2" id="KW-0862">Zinc</keyword>
<accession>A0ABT3ZTF8</accession>
<proteinExistence type="predicted"/>
<dbReference type="Gene3D" id="3.40.50.300">
    <property type="entry name" value="P-loop containing nucleotide triphosphate hydrolases"/>
    <property type="match status" value="1"/>
</dbReference>
<dbReference type="PANTHER" id="PTHR10799">
    <property type="entry name" value="SNF2/RAD54 HELICASE FAMILY"/>
    <property type="match status" value="1"/>
</dbReference>
<dbReference type="Gene3D" id="3.40.50.10810">
    <property type="entry name" value="Tandem AAA-ATPase domain"/>
    <property type="match status" value="1"/>
</dbReference>
<dbReference type="InterPro" id="IPR038718">
    <property type="entry name" value="SNF2-like_sf"/>
</dbReference>
<keyword evidence="6" id="KW-0347">Helicase</keyword>
<keyword evidence="6" id="KW-0547">Nucleotide-binding</keyword>
<organism evidence="6 7">
    <name type="scientific">Robbsia betulipollinis</name>
    <dbReference type="NCBI Taxonomy" id="2981849"/>
    <lineage>
        <taxon>Bacteria</taxon>
        <taxon>Pseudomonadati</taxon>
        <taxon>Pseudomonadota</taxon>
        <taxon>Betaproteobacteria</taxon>
        <taxon>Burkholderiales</taxon>
        <taxon>Burkholderiaceae</taxon>
        <taxon>Robbsia</taxon>
    </lineage>
</organism>
<dbReference type="Pfam" id="PF00271">
    <property type="entry name" value="Helicase_C"/>
    <property type="match status" value="1"/>
</dbReference>